<organism evidence="2 3">
    <name type="scientific">Phytophthora palmivora</name>
    <dbReference type="NCBI Taxonomy" id="4796"/>
    <lineage>
        <taxon>Eukaryota</taxon>
        <taxon>Sar</taxon>
        <taxon>Stramenopiles</taxon>
        <taxon>Oomycota</taxon>
        <taxon>Peronosporomycetes</taxon>
        <taxon>Peronosporales</taxon>
        <taxon>Peronosporaceae</taxon>
        <taxon>Phytophthora</taxon>
    </lineage>
</organism>
<feature type="domain" description="Chromo" evidence="1">
    <location>
        <begin position="212"/>
        <end position="256"/>
    </location>
</feature>
<evidence type="ECO:0000313" key="2">
    <source>
        <dbReference type="EMBL" id="POM66228.1"/>
    </source>
</evidence>
<comment type="caution">
    <text evidence="2">The sequence shown here is derived from an EMBL/GenBank/DDBJ whole genome shotgun (WGS) entry which is preliminary data.</text>
</comment>
<proteinExistence type="predicted"/>
<reference evidence="2 3" key="1">
    <citation type="journal article" date="2017" name="Genome Biol. Evol.">
        <title>Phytophthora megakarya and P. palmivora, closely related causal agents of cacao black pod rot, underwent increases in genome sizes and gene numbers by different mechanisms.</title>
        <authorList>
            <person name="Ali S.S."/>
            <person name="Shao J."/>
            <person name="Lary D.J."/>
            <person name="Kronmiller B."/>
            <person name="Shen D."/>
            <person name="Strem M.D."/>
            <person name="Amoako-Attah I."/>
            <person name="Akrofi A.Y."/>
            <person name="Begoude B.A."/>
            <person name="Ten Hoopen G.M."/>
            <person name="Coulibaly K."/>
            <person name="Kebe B.I."/>
            <person name="Melnick R.L."/>
            <person name="Guiltinan M.J."/>
            <person name="Tyler B.M."/>
            <person name="Meinhardt L.W."/>
            <person name="Bailey B.A."/>
        </authorList>
    </citation>
    <scope>NUCLEOTIDE SEQUENCE [LARGE SCALE GENOMIC DNA]</scope>
    <source>
        <strain evidence="3">sbr112.9</strain>
    </source>
</reference>
<dbReference type="PROSITE" id="PS50013">
    <property type="entry name" value="CHROMO_2"/>
    <property type="match status" value="1"/>
</dbReference>
<dbReference type="OrthoDB" id="124152at2759"/>
<gene>
    <name evidence="2" type="ORF">PHPALM_17952</name>
</gene>
<name>A0A2P4XL22_9STRA</name>
<dbReference type="EMBL" id="NCKW01009693">
    <property type="protein sequence ID" value="POM66228.1"/>
    <property type="molecule type" value="Genomic_DNA"/>
</dbReference>
<dbReference type="Proteomes" id="UP000237271">
    <property type="component" value="Unassembled WGS sequence"/>
</dbReference>
<dbReference type="AlphaFoldDB" id="A0A2P4XL22"/>
<evidence type="ECO:0000313" key="3">
    <source>
        <dbReference type="Proteomes" id="UP000237271"/>
    </source>
</evidence>
<evidence type="ECO:0000259" key="1">
    <source>
        <dbReference type="PROSITE" id="PS50013"/>
    </source>
</evidence>
<dbReference type="InterPro" id="IPR000953">
    <property type="entry name" value="Chromo/chromo_shadow_dom"/>
</dbReference>
<protein>
    <recommendedName>
        <fullName evidence="1">Chromo domain-containing protein</fullName>
    </recommendedName>
</protein>
<accession>A0A2P4XL22</accession>
<keyword evidence="3" id="KW-1185">Reference proteome</keyword>
<sequence length="275" mass="30837">MSNNGTHFKTSSSTSSASAFHLSRILWWSGSAEIADRRLSASIATLYKCYALLMEFQLDSREWVHLLPLVQANLNHNPAASLHNRAPAELFTLLPPSECYRGVKGPEGLVGAKDKRRRRSKAKSEGAPCTFSERDFVLWSRMDSRLSSNKLLVRRVGPFEVARALTHSFMICHLVRNKTYNVHGSWLKFYADSSFEVNDNLIARVGNQGMVLEIEQIKQHHFASFFVSWVGLQDEEDSWKPLSAMATEVSVKVSEYLSSSNDEALKAALTAVLAQ</sequence>